<evidence type="ECO:0000313" key="1">
    <source>
        <dbReference type="EMBL" id="TRM65165.1"/>
    </source>
</evidence>
<keyword evidence="2" id="KW-1185">Reference proteome</keyword>
<accession>A0A550CK34</accession>
<name>A0A550CK34_9AGAR</name>
<dbReference type="EMBL" id="VDMD01000005">
    <property type="protein sequence ID" value="TRM65165.1"/>
    <property type="molecule type" value="Genomic_DNA"/>
</dbReference>
<gene>
    <name evidence="1" type="ORF">BD626DRAFT_628403</name>
</gene>
<reference evidence="1 2" key="1">
    <citation type="journal article" date="2019" name="New Phytol.">
        <title>Comparative genomics reveals unique wood-decay strategies and fruiting body development in the Schizophyllaceae.</title>
        <authorList>
            <person name="Almasi E."/>
            <person name="Sahu N."/>
            <person name="Krizsan K."/>
            <person name="Balint B."/>
            <person name="Kovacs G.M."/>
            <person name="Kiss B."/>
            <person name="Cseklye J."/>
            <person name="Drula E."/>
            <person name="Henrissat B."/>
            <person name="Nagy I."/>
            <person name="Chovatia M."/>
            <person name="Adam C."/>
            <person name="LaButti K."/>
            <person name="Lipzen A."/>
            <person name="Riley R."/>
            <person name="Grigoriev I.V."/>
            <person name="Nagy L.G."/>
        </authorList>
    </citation>
    <scope>NUCLEOTIDE SEQUENCE [LARGE SCALE GENOMIC DNA]</scope>
    <source>
        <strain evidence="1 2">NL-1724</strain>
    </source>
</reference>
<proteinExistence type="predicted"/>
<comment type="caution">
    <text evidence="1">The sequence shown here is derived from an EMBL/GenBank/DDBJ whole genome shotgun (WGS) entry which is preliminary data.</text>
</comment>
<protein>
    <submittedName>
        <fullName evidence="1">Uncharacterized protein</fullName>
    </submittedName>
</protein>
<evidence type="ECO:0000313" key="2">
    <source>
        <dbReference type="Proteomes" id="UP000320762"/>
    </source>
</evidence>
<sequence length="196" mass="21840">MILPHHPPITHVDLYLHIFGDPAFLSLSRDCRRRCMPTLKSMRINPGSKSFPGEDYTSLDLTQFKSIQSFTIEPADPADYQGIFSVTRRFLSLVLSALGAPELRKLTVIFVLNRASVVATLDAHMNWAALGNCIDRHSLLEDSEAKFVLCGSQFFRQNTAIHTIESQIRNLLPHADASGKLHAGHEYDGAQNEPPS</sequence>
<organism evidence="1 2">
    <name type="scientific">Schizophyllum amplum</name>
    <dbReference type="NCBI Taxonomy" id="97359"/>
    <lineage>
        <taxon>Eukaryota</taxon>
        <taxon>Fungi</taxon>
        <taxon>Dikarya</taxon>
        <taxon>Basidiomycota</taxon>
        <taxon>Agaricomycotina</taxon>
        <taxon>Agaricomycetes</taxon>
        <taxon>Agaricomycetidae</taxon>
        <taxon>Agaricales</taxon>
        <taxon>Schizophyllaceae</taxon>
        <taxon>Schizophyllum</taxon>
    </lineage>
</organism>
<dbReference type="OrthoDB" id="10317173at2759"/>
<dbReference type="Proteomes" id="UP000320762">
    <property type="component" value="Unassembled WGS sequence"/>
</dbReference>
<dbReference type="AlphaFoldDB" id="A0A550CK34"/>